<evidence type="ECO:0000313" key="6">
    <source>
        <dbReference type="EMBL" id="GEC72606.1"/>
    </source>
</evidence>
<evidence type="ECO:0000256" key="3">
    <source>
        <dbReference type="ARBA" id="ARBA00022801"/>
    </source>
</evidence>
<dbReference type="GO" id="GO:0004553">
    <property type="term" value="F:hydrolase activity, hydrolyzing O-glycosyl compounds"/>
    <property type="evidence" value="ECO:0007669"/>
    <property type="project" value="InterPro"/>
</dbReference>
<dbReference type="Pfam" id="PF04616">
    <property type="entry name" value="Glyco_hydro_43"/>
    <property type="match status" value="1"/>
</dbReference>
<dbReference type="PANTHER" id="PTHR43301">
    <property type="entry name" value="ARABINAN ENDO-1,5-ALPHA-L-ARABINOSIDASE"/>
    <property type="match status" value="1"/>
</dbReference>
<evidence type="ECO:0000256" key="5">
    <source>
        <dbReference type="RuleBase" id="RU361187"/>
    </source>
</evidence>
<dbReference type="RefSeq" id="WP_073247095.1">
    <property type="nucleotide sequence ID" value="NZ_BJNP01000022.1"/>
</dbReference>
<comment type="pathway">
    <text evidence="1">Glycan metabolism; L-arabinan degradation.</text>
</comment>
<organism evidence="6 7">
    <name type="scientific">Flavobacterium flevense</name>
    <dbReference type="NCBI Taxonomy" id="983"/>
    <lineage>
        <taxon>Bacteria</taxon>
        <taxon>Pseudomonadati</taxon>
        <taxon>Bacteroidota</taxon>
        <taxon>Flavobacteriia</taxon>
        <taxon>Flavobacteriales</taxon>
        <taxon>Flavobacteriaceae</taxon>
        <taxon>Flavobacterium</taxon>
    </lineage>
</organism>
<comment type="caution">
    <text evidence="6">The sequence shown here is derived from an EMBL/GenBank/DDBJ whole genome shotgun (WGS) entry which is preliminary data.</text>
</comment>
<gene>
    <name evidence="6" type="ORF">FFL01_21450</name>
</gene>
<dbReference type="InterPro" id="IPR050727">
    <property type="entry name" value="GH43_arabinanases"/>
</dbReference>
<dbReference type="Proteomes" id="UP000316775">
    <property type="component" value="Unassembled WGS sequence"/>
</dbReference>
<evidence type="ECO:0000256" key="4">
    <source>
        <dbReference type="ARBA" id="ARBA00023295"/>
    </source>
</evidence>
<dbReference type="AlphaFoldDB" id="A0A4Y4AWW3"/>
<comment type="similarity">
    <text evidence="2 5">Belongs to the glycosyl hydrolase 43 family.</text>
</comment>
<reference evidence="6 7" key="1">
    <citation type="submission" date="2019-06" db="EMBL/GenBank/DDBJ databases">
        <title>Whole genome shotgun sequence of Flavobacterium flevense NBRC 14960.</title>
        <authorList>
            <person name="Hosoyama A."/>
            <person name="Uohara A."/>
            <person name="Ohji S."/>
            <person name="Ichikawa N."/>
        </authorList>
    </citation>
    <scope>NUCLEOTIDE SEQUENCE [LARGE SCALE GENOMIC DNA]</scope>
    <source>
        <strain evidence="6 7">NBRC 14960</strain>
    </source>
</reference>
<evidence type="ECO:0000256" key="1">
    <source>
        <dbReference type="ARBA" id="ARBA00004834"/>
    </source>
</evidence>
<name>A0A4Y4AWW3_9FLAO</name>
<dbReference type="InterPro" id="IPR006710">
    <property type="entry name" value="Glyco_hydro_43"/>
</dbReference>
<dbReference type="GO" id="GO:0005975">
    <property type="term" value="P:carbohydrate metabolic process"/>
    <property type="evidence" value="ECO:0007669"/>
    <property type="project" value="InterPro"/>
</dbReference>
<keyword evidence="4 5" id="KW-0326">Glycosidase</keyword>
<keyword evidence="3 5" id="KW-0378">Hydrolase</keyword>
<evidence type="ECO:0000313" key="7">
    <source>
        <dbReference type="Proteomes" id="UP000316775"/>
    </source>
</evidence>
<dbReference type="SUPFAM" id="SSF75005">
    <property type="entry name" value="Arabinanase/levansucrase/invertase"/>
    <property type="match status" value="2"/>
</dbReference>
<dbReference type="InterPro" id="IPR023296">
    <property type="entry name" value="Glyco_hydro_beta-prop_sf"/>
</dbReference>
<protein>
    <submittedName>
        <fullName evidence="6">Uncharacterized protein</fullName>
    </submittedName>
</protein>
<sequence>MTTDDYGTLHYSISKDGLHWNSLLNGKRILEDYKGHPDIITGHDGKFYLVGNPKEGGNKIRIWKSTDLLNWEFLTDLKPDMSQLSEFDSKDYWHGAPKMFYDIDTKKYIITWHFATKNRNKVSADEYWGSMRTLFVTSTNLKEVSMPKRLFDKDFATIDVIIRKFNNSYYAILKDERAPSQEWPTGKSIRLAKAPSLEGPYSAISPSISPNFREAPTLIPQRNGKGYYLYFEQYPGIQYEMAIATDIEGPWYDGYANSFSIPKEARHGCMLPINEEQFEKLNSTLGDSNDLKNESKWLYVGFKDPGDKGLWFSTSEDGYVWNELNNGKAWVNPAFRMNRMRDPFITRDPRQGFHLLWTIGNQKMGYAHSNDLVHWSTPQTIPVLADNPNVKNVWAPEMFYDQATKKWFIYWSSTIKGEFPETEGQVKNDKNHRIYYMTTDDFKNFTKPTVFYNPGFSVIDATIIKEEDTFYMAVKDERDVPLKKNIRITTSKSIQGPWSELSAPITGSWTEGPSLFKKDDTYVLYFDHYNGGKGMQALKSKNLKNWKDISEKVQFAPESKHGSFIKITSDEFNALKRAEF</sequence>
<dbReference type="OrthoDB" id="9758923at2"/>
<proteinExistence type="inferred from homology"/>
<keyword evidence="7" id="KW-1185">Reference proteome</keyword>
<dbReference type="CDD" id="cd08983">
    <property type="entry name" value="GH43_Bt3655-like"/>
    <property type="match status" value="2"/>
</dbReference>
<dbReference type="STRING" id="983.SAMN05443543_11419"/>
<dbReference type="Gene3D" id="2.115.10.20">
    <property type="entry name" value="Glycosyl hydrolase domain, family 43"/>
    <property type="match status" value="2"/>
</dbReference>
<accession>A0A4Y4AWW3</accession>
<dbReference type="EMBL" id="BJNP01000022">
    <property type="protein sequence ID" value="GEC72606.1"/>
    <property type="molecule type" value="Genomic_DNA"/>
</dbReference>
<dbReference type="PANTHER" id="PTHR43301:SF3">
    <property type="entry name" value="ARABINAN ENDO-1,5-ALPHA-L-ARABINOSIDASE A-RELATED"/>
    <property type="match status" value="1"/>
</dbReference>
<evidence type="ECO:0000256" key="2">
    <source>
        <dbReference type="ARBA" id="ARBA00009865"/>
    </source>
</evidence>